<feature type="binding site" evidence="7">
    <location>
        <position position="594"/>
    </location>
    <ligand>
        <name>Ca(2+)</name>
        <dbReference type="ChEBI" id="CHEBI:29108"/>
    </ligand>
</feature>
<sequence>MAAVRRSRIITLAVACFLAYIFFPILYLGTSSSPPIPSFRDHYSNAAWKGSHHPPPPSDDQRMMIGDIPYRRSGIDWATVHKHFPVETHTVLPSGPATAFPPVQYAFPAADSAVQKLNERRAATVRNVFRRDWGLYRRFAWTHDELQPVSGTPKNPFCGWAASLVDALDTLWIMGLRKEFDEAVRVVAQLDWAYTPESSLNVFETTIRHLGGLLSAYALSNEPVLLAKAHELGDLLYTAFDTPNHIPPFWLSFETSRRGRQVAGAREASAAMGTLSMEFSELSRLTGNSKYYDAIVRVNDFFQRTQNATALPGMWPLMIDFRAEKVTSTIFTLGGGADSLYEYFPKMDLLLGGRNLAWREMGIKALDTALNHLVFRAMTPDNADVLFSGRAGVDSTGVVTPVYESEHLTCFVGGMYMMAGKLYARPDYLSVGERLANGCAWAYEQFPTGVMPEGFQLMACSAADSPAPEFPPCAYDESKHGRNAKMPAGFVNVGDGRYIMRPEAIESVFYAYRITGREEYRDTAWRMWEAIEKLTRVDYGHSGIADVNVNVKADEEIRYLDSMESFWFAETLKYFYLIFSEPDMISLDEWVLNTEAHPLRRPVPEL</sequence>
<feature type="active site" description="Proton donor" evidence="6">
    <location>
        <position position="453"/>
    </location>
</feature>
<dbReference type="EC" id="3.2.1.-" evidence="9"/>
<dbReference type="InterPro" id="IPR012341">
    <property type="entry name" value="6hp_glycosidase-like_sf"/>
</dbReference>
<evidence type="ECO:0000256" key="5">
    <source>
        <dbReference type="ARBA" id="ARBA00023157"/>
    </source>
</evidence>
<comment type="caution">
    <text evidence="11">The sequence shown here is derived from an EMBL/GenBank/DDBJ whole genome shotgun (WGS) entry which is preliminary data.</text>
</comment>
<dbReference type="GO" id="GO:0016020">
    <property type="term" value="C:membrane"/>
    <property type="evidence" value="ECO:0007669"/>
    <property type="project" value="InterPro"/>
</dbReference>
<dbReference type="GO" id="GO:0005509">
    <property type="term" value="F:calcium ion binding"/>
    <property type="evidence" value="ECO:0007669"/>
    <property type="project" value="InterPro"/>
</dbReference>
<dbReference type="EMBL" id="LAEV01000844">
    <property type="protein sequence ID" value="KKA29403.1"/>
    <property type="molecule type" value="Genomic_DNA"/>
</dbReference>
<feature type="active site" evidence="6">
    <location>
        <position position="503"/>
    </location>
</feature>
<dbReference type="InterPro" id="IPR001382">
    <property type="entry name" value="Glyco_hydro_47"/>
</dbReference>
<evidence type="ECO:0000313" key="12">
    <source>
        <dbReference type="Proteomes" id="UP000033483"/>
    </source>
</evidence>
<keyword evidence="10" id="KW-0812">Transmembrane</keyword>
<proteinExistence type="inferred from homology"/>
<keyword evidence="12" id="KW-1185">Reference proteome</keyword>
<dbReference type="Proteomes" id="UP000033483">
    <property type="component" value="Unassembled WGS sequence"/>
</dbReference>
<dbReference type="InterPro" id="IPR050749">
    <property type="entry name" value="Glycosyl_Hydrolase_47"/>
</dbReference>
<dbReference type="GO" id="GO:0036503">
    <property type="term" value="P:ERAD pathway"/>
    <property type="evidence" value="ECO:0007669"/>
    <property type="project" value="UniProtKB-ARBA"/>
</dbReference>
<keyword evidence="9" id="KW-0326">Glycosidase</keyword>
<comment type="similarity">
    <text evidence="3 9">Belongs to the glycosyl hydrolase 47 family.</text>
</comment>
<dbReference type="Gene3D" id="1.50.10.10">
    <property type="match status" value="1"/>
</dbReference>
<dbReference type="InterPro" id="IPR036026">
    <property type="entry name" value="Seven-hairpin_glycosidases"/>
</dbReference>
<keyword evidence="7" id="KW-0106">Calcium</keyword>
<dbReference type="AlphaFoldDB" id="A0A0F4ZHN8"/>
<evidence type="ECO:0000256" key="2">
    <source>
        <dbReference type="ARBA" id="ARBA00004922"/>
    </source>
</evidence>
<reference evidence="11 12" key="1">
    <citation type="submission" date="2015-03" db="EMBL/GenBank/DDBJ databases">
        <authorList>
            <person name="Radwan O."/>
            <person name="Al-Naeli F.A."/>
            <person name="Rendon G.A."/>
            <person name="Fields C."/>
        </authorList>
    </citation>
    <scope>NUCLEOTIDE SEQUENCE [LARGE SCALE GENOMIC DNA]</scope>
    <source>
        <strain evidence="11">CR-DP1</strain>
    </source>
</reference>
<keyword evidence="5 8" id="KW-1015">Disulfide bond</keyword>
<dbReference type="PANTHER" id="PTHR11742:SF89">
    <property type="entry name" value="ALPHA-1,2-MANNOSIDASE"/>
    <property type="match status" value="1"/>
</dbReference>
<gene>
    <name evidence="11" type="ORF">TD95_003857</name>
</gene>
<keyword evidence="4 9" id="KW-0378">Hydrolase</keyword>
<dbReference type="SUPFAM" id="SSF48225">
    <property type="entry name" value="Seven-hairpin glycosidases"/>
    <property type="match status" value="1"/>
</dbReference>
<feature type="active site" evidence="6">
    <location>
        <position position="338"/>
    </location>
</feature>
<dbReference type="Pfam" id="PF01532">
    <property type="entry name" value="Glyco_hydro_47"/>
    <property type="match status" value="1"/>
</dbReference>
<dbReference type="PANTHER" id="PTHR11742">
    <property type="entry name" value="MANNOSYL-OLIGOSACCHARIDE ALPHA-1,2-MANNOSIDASE-RELATED"/>
    <property type="match status" value="1"/>
</dbReference>
<evidence type="ECO:0000256" key="8">
    <source>
        <dbReference type="PIRSR" id="PIRSR601382-3"/>
    </source>
</evidence>
<comment type="pathway">
    <text evidence="2">Protein modification; protein glycosylation.</text>
</comment>
<evidence type="ECO:0000256" key="3">
    <source>
        <dbReference type="ARBA" id="ARBA00007658"/>
    </source>
</evidence>
<evidence type="ECO:0000256" key="7">
    <source>
        <dbReference type="PIRSR" id="PIRSR601382-2"/>
    </source>
</evidence>
<organism evidence="11 12">
    <name type="scientific">Thielaviopsis punctulata</name>
    <dbReference type="NCBI Taxonomy" id="72032"/>
    <lineage>
        <taxon>Eukaryota</taxon>
        <taxon>Fungi</taxon>
        <taxon>Dikarya</taxon>
        <taxon>Ascomycota</taxon>
        <taxon>Pezizomycotina</taxon>
        <taxon>Sordariomycetes</taxon>
        <taxon>Hypocreomycetidae</taxon>
        <taxon>Microascales</taxon>
        <taxon>Ceratocystidaceae</taxon>
        <taxon>Thielaviopsis</taxon>
    </lineage>
</organism>
<dbReference type="OrthoDB" id="8118055at2759"/>
<dbReference type="GO" id="GO:0005783">
    <property type="term" value="C:endoplasmic reticulum"/>
    <property type="evidence" value="ECO:0007669"/>
    <property type="project" value="TreeGrafter"/>
</dbReference>
<keyword evidence="10" id="KW-1133">Transmembrane helix</keyword>
<protein>
    <recommendedName>
        <fullName evidence="9">alpha-1,2-Mannosidase</fullName>
        <ecNumber evidence="9">3.2.1.-</ecNumber>
    </recommendedName>
</protein>
<feature type="transmembrane region" description="Helical" evidence="10">
    <location>
        <begin position="9"/>
        <end position="29"/>
    </location>
</feature>
<evidence type="ECO:0000256" key="10">
    <source>
        <dbReference type="SAM" id="Phobius"/>
    </source>
</evidence>
<evidence type="ECO:0000256" key="6">
    <source>
        <dbReference type="PIRSR" id="PIRSR601382-1"/>
    </source>
</evidence>
<evidence type="ECO:0000313" key="11">
    <source>
        <dbReference type="EMBL" id="KKA29403.1"/>
    </source>
</evidence>
<comment type="cofactor">
    <cofactor evidence="1 7">
        <name>Ca(2+)</name>
        <dbReference type="ChEBI" id="CHEBI:29108"/>
    </cofactor>
</comment>
<dbReference type="PRINTS" id="PR00747">
    <property type="entry name" value="GLYHDRLASE47"/>
</dbReference>
<name>A0A0F4ZHN8_9PEZI</name>
<accession>A0A0F4ZHN8</accession>
<feature type="active site" description="Proton donor" evidence="6">
    <location>
        <position position="204"/>
    </location>
</feature>
<dbReference type="GO" id="GO:0005975">
    <property type="term" value="P:carbohydrate metabolic process"/>
    <property type="evidence" value="ECO:0007669"/>
    <property type="project" value="InterPro"/>
</dbReference>
<evidence type="ECO:0000256" key="4">
    <source>
        <dbReference type="ARBA" id="ARBA00022801"/>
    </source>
</evidence>
<evidence type="ECO:0000256" key="9">
    <source>
        <dbReference type="RuleBase" id="RU361193"/>
    </source>
</evidence>
<keyword evidence="10" id="KW-0472">Membrane</keyword>
<keyword evidence="7" id="KW-0479">Metal-binding</keyword>
<feature type="disulfide bond" evidence="8">
    <location>
        <begin position="410"/>
        <end position="439"/>
    </location>
</feature>
<evidence type="ECO:0000256" key="1">
    <source>
        <dbReference type="ARBA" id="ARBA00001913"/>
    </source>
</evidence>
<dbReference type="GO" id="GO:0004571">
    <property type="term" value="F:mannosyl-oligosaccharide 1,2-alpha-mannosidase activity"/>
    <property type="evidence" value="ECO:0007669"/>
    <property type="project" value="InterPro"/>
</dbReference>
<dbReference type="UniPathway" id="UPA00378"/>